<dbReference type="SUPFAM" id="SSF49899">
    <property type="entry name" value="Concanavalin A-like lectins/glucanases"/>
    <property type="match status" value="1"/>
</dbReference>
<dbReference type="CDD" id="cd02181">
    <property type="entry name" value="GH16_fungal_Lam16A_glucanase"/>
    <property type="match status" value="1"/>
</dbReference>
<proteinExistence type="predicted"/>
<dbReference type="Pfam" id="PF26113">
    <property type="entry name" value="GH16_XgeA"/>
    <property type="match status" value="1"/>
</dbReference>
<feature type="signal peptide" evidence="1">
    <location>
        <begin position="1"/>
        <end position="17"/>
    </location>
</feature>
<feature type="domain" description="GH16" evidence="2">
    <location>
        <begin position="17"/>
        <end position="330"/>
    </location>
</feature>
<keyword evidence="1" id="KW-0732">Signal</keyword>
<evidence type="ECO:0000313" key="4">
    <source>
        <dbReference type="Proteomes" id="UP001163846"/>
    </source>
</evidence>
<dbReference type="Gene3D" id="2.60.120.200">
    <property type="match status" value="1"/>
</dbReference>
<sequence>MFLYFTSVLLVCRLVNGAWYTQSDSHTGTDFLDAFSYQAIPDPTHGRVNYVDATTAASEGLTFTLEDHFILRTDYWSTLDPYGPGRNSVRLQSYEQYTTSVMIFNIWHMPQGCGTWPAVWTVGDDWPNNGEIDILEGINDQGANQATLHTTPGCTMPDWRYQQGYDVLNDCDTFINSNSGCGVKFNDATSYGPTFNGNDGGWYAVERSEAGISVWFWSRYAGTVPQEVEAGYEGVDTDNWVRSRATRYSVSLFDISQGEPSAYFPNTDSCDIASKFGPHNIVINLTLCGDWAGSAYEDSGCPSTCEDFVNNNPGAFEDAYFDFEWLKIYT</sequence>
<reference evidence="3" key="1">
    <citation type="submission" date="2022-08" db="EMBL/GenBank/DDBJ databases">
        <authorList>
            <consortium name="DOE Joint Genome Institute"/>
            <person name="Min B."/>
            <person name="Riley R."/>
            <person name="Sierra-Patev S."/>
            <person name="Naranjo-Ortiz M."/>
            <person name="Looney B."/>
            <person name="Konkel Z."/>
            <person name="Slot J.C."/>
            <person name="Sakamoto Y."/>
            <person name="Steenwyk J.L."/>
            <person name="Rokas A."/>
            <person name="Carro J."/>
            <person name="Camarero S."/>
            <person name="Ferreira P."/>
            <person name="Molpeceres G."/>
            <person name="Ruiz-Duenas F.J."/>
            <person name="Serrano A."/>
            <person name="Henrissat B."/>
            <person name="Drula E."/>
            <person name="Hughes K.W."/>
            <person name="Mata J.L."/>
            <person name="Ishikawa N.K."/>
            <person name="Vargas-Isla R."/>
            <person name="Ushijima S."/>
            <person name="Smith C.A."/>
            <person name="Ahrendt S."/>
            <person name="Andreopoulos W."/>
            <person name="He G."/>
            <person name="Labutti K."/>
            <person name="Lipzen A."/>
            <person name="Ng V."/>
            <person name="Sandor L."/>
            <person name="Barry K."/>
            <person name="Martinez A.T."/>
            <person name="Xiao Y."/>
            <person name="Gibbons J.G."/>
            <person name="Terashima K."/>
            <person name="Hibbett D.S."/>
            <person name="Grigoriev I.V."/>
        </authorList>
    </citation>
    <scope>NUCLEOTIDE SEQUENCE</scope>
    <source>
        <strain evidence="3">TFB9207</strain>
    </source>
</reference>
<gene>
    <name evidence="3" type="ORF">F5878DRAFT_572011</name>
</gene>
<organism evidence="3 4">
    <name type="scientific">Lentinula raphanica</name>
    <dbReference type="NCBI Taxonomy" id="153919"/>
    <lineage>
        <taxon>Eukaryota</taxon>
        <taxon>Fungi</taxon>
        <taxon>Dikarya</taxon>
        <taxon>Basidiomycota</taxon>
        <taxon>Agaricomycotina</taxon>
        <taxon>Agaricomycetes</taxon>
        <taxon>Agaricomycetidae</taxon>
        <taxon>Agaricales</taxon>
        <taxon>Marasmiineae</taxon>
        <taxon>Omphalotaceae</taxon>
        <taxon>Lentinula</taxon>
    </lineage>
</organism>
<keyword evidence="4" id="KW-1185">Reference proteome</keyword>
<dbReference type="PANTHER" id="PTHR10963">
    <property type="entry name" value="GLYCOSYL HYDROLASE-RELATED"/>
    <property type="match status" value="1"/>
</dbReference>
<dbReference type="Proteomes" id="UP001163846">
    <property type="component" value="Unassembled WGS sequence"/>
</dbReference>
<comment type="caution">
    <text evidence="3">The sequence shown here is derived from an EMBL/GenBank/DDBJ whole genome shotgun (WGS) entry which is preliminary data.</text>
</comment>
<accession>A0AA38ULL3</accession>
<dbReference type="GO" id="GO:0009251">
    <property type="term" value="P:glucan catabolic process"/>
    <property type="evidence" value="ECO:0007669"/>
    <property type="project" value="TreeGrafter"/>
</dbReference>
<dbReference type="InterPro" id="IPR013320">
    <property type="entry name" value="ConA-like_dom_sf"/>
</dbReference>
<dbReference type="PANTHER" id="PTHR10963:SF24">
    <property type="entry name" value="GLYCOSIDASE C21B10.07-RELATED"/>
    <property type="match status" value="1"/>
</dbReference>
<dbReference type="InterPro" id="IPR000757">
    <property type="entry name" value="Beta-glucanase-like"/>
</dbReference>
<evidence type="ECO:0000256" key="1">
    <source>
        <dbReference type="SAM" id="SignalP"/>
    </source>
</evidence>
<dbReference type="GO" id="GO:0004553">
    <property type="term" value="F:hydrolase activity, hydrolyzing O-glycosyl compounds"/>
    <property type="evidence" value="ECO:0007669"/>
    <property type="project" value="InterPro"/>
</dbReference>
<dbReference type="AlphaFoldDB" id="A0AA38ULL3"/>
<dbReference type="PROSITE" id="PS51762">
    <property type="entry name" value="GH16_2"/>
    <property type="match status" value="1"/>
</dbReference>
<dbReference type="EMBL" id="MU805940">
    <property type="protein sequence ID" value="KAJ3845191.1"/>
    <property type="molecule type" value="Genomic_DNA"/>
</dbReference>
<dbReference type="InterPro" id="IPR050546">
    <property type="entry name" value="Glycosyl_Hydrlase_16"/>
</dbReference>
<evidence type="ECO:0000313" key="3">
    <source>
        <dbReference type="EMBL" id="KAJ3845191.1"/>
    </source>
</evidence>
<name>A0AA38ULL3_9AGAR</name>
<feature type="chain" id="PRO_5041442013" evidence="1">
    <location>
        <begin position="18"/>
        <end position="330"/>
    </location>
</feature>
<protein>
    <submittedName>
        <fullName evidence="3">Laminarinase</fullName>
    </submittedName>
</protein>
<evidence type="ECO:0000259" key="2">
    <source>
        <dbReference type="PROSITE" id="PS51762"/>
    </source>
</evidence>